<organism evidence="23 24">
    <name type="scientific">Xyrichtys novacula</name>
    <name type="common">Pearly razorfish</name>
    <name type="synonym">Hemipteronotus novacula</name>
    <dbReference type="NCBI Taxonomy" id="13765"/>
    <lineage>
        <taxon>Eukaryota</taxon>
        <taxon>Metazoa</taxon>
        <taxon>Chordata</taxon>
        <taxon>Craniata</taxon>
        <taxon>Vertebrata</taxon>
        <taxon>Euteleostomi</taxon>
        <taxon>Actinopterygii</taxon>
        <taxon>Neopterygii</taxon>
        <taxon>Teleostei</taxon>
        <taxon>Neoteleostei</taxon>
        <taxon>Acanthomorphata</taxon>
        <taxon>Eupercaria</taxon>
        <taxon>Labriformes</taxon>
        <taxon>Labridae</taxon>
        <taxon>Xyrichtys</taxon>
    </lineage>
</organism>
<feature type="domain" description="SEA" evidence="21">
    <location>
        <begin position="193"/>
        <end position="315"/>
    </location>
</feature>
<feature type="region of interest" description="Disordered" evidence="18">
    <location>
        <begin position="650"/>
        <end position="800"/>
    </location>
</feature>
<evidence type="ECO:0000256" key="9">
    <source>
        <dbReference type="ARBA" id="ARBA00022981"/>
    </source>
</evidence>
<feature type="compositionally biased region" description="Basic and acidic residues" evidence="18">
    <location>
        <begin position="767"/>
        <end position="778"/>
    </location>
</feature>
<dbReference type="GO" id="GO:0008201">
    <property type="term" value="F:heparin binding"/>
    <property type="evidence" value="ECO:0007669"/>
    <property type="project" value="UniProtKB-KW"/>
</dbReference>
<dbReference type="Proteomes" id="UP001178508">
    <property type="component" value="Chromosome 15"/>
</dbReference>
<comment type="subcellular location">
    <subcellularLocation>
        <location evidence="2">Cell projection</location>
        <location evidence="2">Cilium</location>
        <location evidence="2">Photoreceptor outer segment</location>
    </subcellularLocation>
    <subcellularLocation>
        <location evidence="1">Photoreceptor inner segment</location>
    </subcellularLocation>
    <subcellularLocation>
        <location evidence="3">Secreted</location>
        <location evidence="3">Extracellular space</location>
        <location evidence="3">Extracellular matrix</location>
        <location evidence="3">Interphotoreceptor matrix</location>
    </subcellularLocation>
</comment>
<evidence type="ECO:0000256" key="19">
    <source>
        <dbReference type="SAM" id="Phobius"/>
    </source>
</evidence>
<feature type="chain" id="PRO_5043695976" description="Interphotoreceptor matrix proteoglycan 1" evidence="20">
    <location>
        <begin position="19"/>
        <end position="1176"/>
    </location>
</feature>
<keyword evidence="5" id="KW-0272">Extracellular matrix</keyword>
<dbReference type="AlphaFoldDB" id="A0AAV1GK03"/>
<dbReference type="GO" id="GO:0007601">
    <property type="term" value="P:visual perception"/>
    <property type="evidence" value="ECO:0007669"/>
    <property type="project" value="InterPro"/>
</dbReference>
<accession>A0AAV1GK03</accession>
<feature type="region of interest" description="Disordered" evidence="18">
    <location>
        <begin position="527"/>
        <end position="565"/>
    </location>
</feature>
<evidence type="ECO:0000256" key="20">
    <source>
        <dbReference type="SAM" id="SignalP"/>
    </source>
</evidence>
<keyword evidence="24" id="KW-1185">Reference proteome</keyword>
<keyword evidence="11" id="KW-0325">Glycoprotein</keyword>
<evidence type="ECO:0000256" key="13">
    <source>
        <dbReference type="ARBA" id="ARBA00023290"/>
    </source>
</evidence>
<keyword evidence="12" id="KW-0966">Cell projection</keyword>
<sequence>MLLKSGLFLSLCLFTLQASQIKDLHDNSISGLRDVRYRHFLEAPRPIRHVRGERGGHRTRRSAIFHTGVKVCPHETMTEVIGSHRTYYKLRVCQEAIWEAFRIFFDRVPDSEEYRSWVYTCQHENLCMDDLARNFSSAQEHLDIVARRVAMAAEIEGVESGTPDPDRECTWTPHLLLPTETEVIQEDMKMENLEYIVEFSVTVVDPAYNDVLSDPEALHTSDITRELTDKMLRVFERVPGFKEIQVLGFRADDVSVRVVFNGDTLLGDDVEVLGEADADEDVNAPKLKYIIVRALKEESSLPLDIRTIIFEAVSTIYPVAELGIDPVGGVVVPGIYTTAAPADENTPTQSYFPTVATTENYLDVFTSEPETHTFVPFLPNIVPETTPTAADQIPLTVSVEEFTEDSAEEPSGIAAPDTELADGGEAETEQATDAPALDDGEHDTEHPTEASNNLPEFTNPTVTELSVLEATVPVYTTSPFEEATQESTELAEGDNEDHSAEASNDLPESTDPTVTEIPVIDAAVPLSTTASPEEAVQESPEPVEGDAEDHSAEVSNDPPEPTDPTVTEISVIETAVPLSTTSSPEQVVEEVPETAEEANEEHSAEITNDLPEFTEPTATDIPVIEAAITVSTTPFDDHAVQGIEPDSEAVLLAPSLESGEASTEQDESSGGLSGVNPAPIDLPPEESSNQGDAESSGVTPASVDPPPQSSNSLEDGRTSGVTPVSVDLPVDDSHTQQITWHGGETSVSEDLPVENSYNQEDGSEGPNRTEAEAVRPLEEDSGSGYPSESDERPYGSTAAPAMRLASTPLVTTMEKTKELVVFFSLRVTNMMFSEDLFNKSSPEYKSLENTFLELLLPYLQSNLTGFKHLEILNFRNGSVVVNSRMKLDKPVPYNVTEAVHCVLEDFCSAASKRLDIEIDSRSLEIEPADQADPCKFLACNEFSRCVVNSWTDEAECLCDPGYSTVDGLPCQSTCSLQPDYCLNGGQCEIIPGHGATCRCPVGKYWHYHGERCNDMVSMPLDPSLIVTCLVGSLCLVCAIIGLLIFINKKCIKPKKTLTLVNTLSPYAFENTMRVNPVFENDDGALSQVSTYPCSSSSASSQSQQSEQEHFATIENIHLSIEIPRQLYTTRSEKLVSEMVGFHHCIPDTEASRPPNEYRTCWFLRAADSECSEVTDV</sequence>
<evidence type="ECO:0000313" key="24">
    <source>
        <dbReference type="Proteomes" id="UP001178508"/>
    </source>
</evidence>
<evidence type="ECO:0000256" key="15">
    <source>
        <dbReference type="ARBA" id="ARBA00042018"/>
    </source>
</evidence>
<dbReference type="GO" id="GO:0005540">
    <property type="term" value="F:hyaluronic acid binding"/>
    <property type="evidence" value="ECO:0007669"/>
    <property type="project" value="UniProtKB-KW"/>
</dbReference>
<proteinExistence type="predicted"/>
<evidence type="ECO:0000313" key="23">
    <source>
        <dbReference type="EMBL" id="CAJ1073511.1"/>
    </source>
</evidence>
<dbReference type="SUPFAM" id="SSF82671">
    <property type="entry name" value="SEA domain"/>
    <property type="match status" value="1"/>
</dbReference>
<evidence type="ECO:0000256" key="4">
    <source>
        <dbReference type="ARBA" id="ARBA00022525"/>
    </source>
</evidence>
<feature type="region of interest" description="Disordered" evidence="18">
    <location>
        <begin position="402"/>
        <end position="459"/>
    </location>
</feature>
<dbReference type="GO" id="GO:0001750">
    <property type="term" value="C:photoreceptor outer segment"/>
    <property type="evidence" value="ECO:0007669"/>
    <property type="project" value="UniProtKB-SubCell"/>
</dbReference>
<reference evidence="23" key="1">
    <citation type="submission" date="2023-08" db="EMBL/GenBank/DDBJ databases">
        <authorList>
            <person name="Alioto T."/>
            <person name="Alioto T."/>
            <person name="Gomez Garrido J."/>
        </authorList>
    </citation>
    <scope>NUCLEOTIDE SEQUENCE</scope>
</reference>
<evidence type="ECO:0000256" key="5">
    <source>
        <dbReference type="ARBA" id="ARBA00022530"/>
    </source>
</evidence>
<evidence type="ECO:0000256" key="3">
    <source>
        <dbReference type="ARBA" id="ARBA00004593"/>
    </source>
</evidence>
<dbReference type="CDD" id="cd00054">
    <property type="entry name" value="EGF_CA"/>
    <property type="match status" value="1"/>
</dbReference>
<feature type="region of interest" description="Disordered" evidence="18">
    <location>
        <begin position="476"/>
        <end position="514"/>
    </location>
</feature>
<keyword evidence="6" id="KW-0358">Heparin-binding</keyword>
<feature type="transmembrane region" description="Helical" evidence="19">
    <location>
        <begin position="1024"/>
        <end position="1046"/>
    </location>
</feature>
<feature type="compositionally biased region" description="Acidic residues" evidence="18">
    <location>
        <begin position="587"/>
        <end position="599"/>
    </location>
</feature>
<evidence type="ECO:0000256" key="18">
    <source>
        <dbReference type="SAM" id="MobiDB-lite"/>
    </source>
</evidence>
<evidence type="ECO:0000259" key="22">
    <source>
        <dbReference type="PROSITE" id="PS50026"/>
    </source>
</evidence>
<comment type="caution">
    <text evidence="17">Lacks conserved residue(s) required for the propagation of feature annotation.</text>
</comment>
<dbReference type="Gene3D" id="3.30.70.960">
    <property type="entry name" value="SEA domain"/>
    <property type="match status" value="1"/>
</dbReference>
<feature type="compositionally biased region" description="Polar residues" evidence="18">
    <location>
        <begin position="449"/>
        <end position="459"/>
    </location>
</feature>
<feature type="compositionally biased region" description="Acidic residues" evidence="18">
    <location>
        <begin position="419"/>
        <end position="442"/>
    </location>
</feature>
<keyword evidence="17" id="KW-0245">EGF-like domain</keyword>
<name>A0AAV1GK03_XYRNO</name>
<evidence type="ECO:0000256" key="16">
    <source>
        <dbReference type="ARBA" id="ARBA00045407"/>
    </source>
</evidence>
<dbReference type="InterPro" id="IPR000742">
    <property type="entry name" value="EGF"/>
</dbReference>
<keyword evidence="4" id="KW-0964">Secreted</keyword>
<keyword evidence="13" id="KW-0373">Hyaluronic acid</keyword>
<protein>
    <recommendedName>
        <fullName evidence="14">Interphotoreceptor matrix proteoglycan 1</fullName>
    </recommendedName>
    <alternativeName>
        <fullName evidence="15">Sialoprotein associated with cones and rods</fullName>
    </alternativeName>
</protein>
<feature type="region of interest" description="Disordered" evidence="18">
    <location>
        <begin position="579"/>
        <end position="614"/>
    </location>
</feature>
<evidence type="ECO:0000256" key="7">
    <source>
        <dbReference type="ARBA" id="ARBA00022729"/>
    </source>
</evidence>
<feature type="signal peptide" evidence="20">
    <location>
        <begin position="1"/>
        <end position="18"/>
    </location>
</feature>
<dbReference type="PANTHER" id="PTHR12199:SF3">
    <property type="entry name" value="INTERPHOTORECEPTOR MATRIX PROTEOGLYCAN 1"/>
    <property type="match status" value="1"/>
</dbReference>
<evidence type="ECO:0000256" key="6">
    <source>
        <dbReference type="ARBA" id="ARBA00022674"/>
    </source>
</evidence>
<dbReference type="PROSITE" id="PS50026">
    <property type="entry name" value="EGF_3"/>
    <property type="match status" value="1"/>
</dbReference>
<evidence type="ECO:0000256" key="1">
    <source>
        <dbReference type="ARBA" id="ARBA00004437"/>
    </source>
</evidence>
<dbReference type="GO" id="GO:0033165">
    <property type="term" value="C:interphotoreceptor matrix"/>
    <property type="evidence" value="ECO:0007669"/>
    <property type="project" value="UniProtKB-SubCell"/>
</dbReference>
<comment type="function">
    <text evidence="16">Chondroitin sulfate-, heparin- and hyaluronan-binding protein. May serve to form a basic macromolecular scaffold comprising the insoluble interphotoreceptor matrix.</text>
</comment>
<dbReference type="InterPro" id="IPR036364">
    <property type="entry name" value="SEA_dom_sf"/>
</dbReference>
<evidence type="ECO:0000256" key="8">
    <source>
        <dbReference type="ARBA" id="ARBA00022737"/>
    </source>
</evidence>
<evidence type="ECO:0000259" key="21">
    <source>
        <dbReference type="PROSITE" id="PS50024"/>
    </source>
</evidence>
<dbReference type="GO" id="GO:0001917">
    <property type="term" value="C:photoreceptor inner segment"/>
    <property type="evidence" value="ECO:0007669"/>
    <property type="project" value="UniProtKB-SubCell"/>
</dbReference>
<keyword evidence="10" id="KW-0675">Receptor</keyword>
<dbReference type="EMBL" id="OY660878">
    <property type="protein sequence ID" value="CAJ1073511.1"/>
    <property type="molecule type" value="Genomic_DNA"/>
</dbReference>
<keyword evidence="7 20" id="KW-0732">Signal</keyword>
<dbReference type="InterPro" id="IPR039861">
    <property type="entry name" value="IMPG"/>
</dbReference>
<evidence type="ECO:0000256" key="14">
    <source>
        <dbReference type="ARBA" id="ARBA00040753"/>
    </source>
</evidence>
<evidence type="ECO:0000256" key="12">
    <source>
        <dbReference type="ARBA" id="ARBA00023273"/>
    </source>
</evidence>
<evidence type="ECO:0000256" key="11">
    <source>
        <dbReference type="ARBA" id="ARBA00023180"/>
    </source>
</evidence>
<feature type="domain" description="SEA" evidence="21">
    <location>
        <begin position="817"/>
        <end position="930"/>
    </location>
</feature>
<keyword evidence="19" id="KW-0812">Transmembrane</keyword>
<dbReference type="SMART" id="SM00200">
    <property type="entry name" value="SEA"/>
    <property type="match status" value="1"/>
</dbReference>
<dbReference type="Pfam" id="PF01390">
    <property type="entry name" value="SEA"/>
    <property type="match status" value="1"/>
</dbReference>
<feature type="compositionally biased region" description="Polar residues" evidence="18">
    <location>
        <begin position="686"/>
        <end position="699"/>
    </location>
</feature>
<feature type="domain" description="EGF-like" evidence="22">
    <location>
        <begin position="971"/>
        <end position="1013"/>
    </location>
</feature>
<evidence type="ECO:0000256" key="17">
    <source>
        <dbReference type="PROSITE-ProRule" id="PRU00076"/>
    </source>
</evidence>
<evidence type="ECO:0000256" key="10">
    <source>
        <dbReference type="ARBA" id="ARBA00023170"/>
    </source>
</evidence>
<dbReference type="PANTHER" id="PTHR12199">
    <property type="entry name" value="INTERPHOTORECEPTOR MATRIX PROTEOGLYCAN"/>
    <property type="match status" value="1"/>
</dbReference>
<dbReference type="InterPro" id="IPR000082">
    <property type="entry name" value="SEA_dom"/>
</dbReference>
<keyword evidence="8" id="KW-0677">Repeat</keyword>
<keyword evidence="19" id="KW-1133">Transmembrane helix</keyword>
<keyword evidence="19" id="KW-0472">Membrane</keyword>
<gene>
    <name evidence="23" type="ORF">XNOV1_A029539</name>
</gene>
<evidence type="ECO:0000256" key="2">
    <source>
        <dbReference type="ARBA" id="ARBA00004504"/>
    </source>
</evidence>
<dbReference type="PROSITE" id="PS50024">
    <property type="entry name" value="SEA"/>
    <property type="match status" value="2"/>
</dbReference>
<keyword evidence="9" id="KW-0730">Sialic acid</keyword>